<dbReference type="Proteomes" id="UP000035682">
    <property type="component" value="Unplaced"/>
</dbReference>
<dbReference type="InterPro" id="IPR036291">
    <property type="entry name" value="NAD(P)-bd_dom_sf"/>
</dbReference>
<dbReference type="GO" id="GO:0005759">
    <property type="term" value="C:mitochondrial matrix"/>
    <property type="evidence" value="ECO:0007669"/>
    <property type="project" value="UniProtKB-SubCell"/>
</dbReference>
<dbReference type="GeneID" id="36382395"/>
<evidence type="ECO:0000256" key="10">
    <source>
        <dbReference type="PIRSR" id="PIRSR000105-3"/>
    </source>
</evidence>
<evidence type="ECO:0000259" key="11">
    <source>
        <dbReference type="Pfam" id="PF00725"/>
    </source>
</evidence>
<evidence type="ECO:0000256" key="6">
    <source>
        <dbReference type="ARBA" id="ARBA00023027"/>
    </source>
</evidence>
<evidence type="ECO:0000313" key="15">
    <source>
        <dbReference type="WBParaSite" id="SRAE_2000466600.1"/>
    </source>
</evidence>
<dbReference type="InterPro" id="IPR013328">
    <property type="entry name" value="6PGD_dom2"/>
</dbReference>
<dbReference type="STRING" id="34506.A0A090LPA2"/>
<proteinExistence type="inferred from homology"/>
<feature type="domain" description="3-hydroxyacyl-CoA dehydrogenase NAD binding" evidence="12">
    <location>
        <begin position="5"/>
        <end position="164"/>
    </location>
</feature>
<dbReference type="InterPro" id="IPR008927">
    <property type="entry name" value="6-PGluconate_DH-like_C_sf"/>
</dbReference>
<keyword evidence="14" id="KW-1185">Reference proteome</keyword>
<dbReference type="CTD" id="36382395"/>
<feature type="binding site" evidence="10">
    <location>
        <position position="41"/>
    </location>
    <ligand>
        <name>CoA</name>
        <dbReference type="ChEBI" id="CHEBI:57287"/>
    </ligand>
</feature>
<dbReference type="Gene3D" id="1.10.1040.10">
    <property type="entry name" value="N-(1-d-carboxylethyl)-l-norvaline Dehydrogenase, domain 2"/>
    <property type="match status" value="1"/>
</dbReference>
<dbReference type="PANTHER" id="PTHR43561:SF3">
    <property type="entry name" value="HYDROXYACYL-COENZYME A DEHYDROGENASE, MITOCHONDRIAL"/>
    <property type="match status" value="1"/>
</dbReference>
<accession>A0A090LPA2</accession>
<evidence type="ECO:0000256" key="4">
    <source>
        <dbReference type="ARBA" id="ARBA00022832"/>
    </source>
</evidence>
<evidence type="ECO:0000256" key="1">
    <source>
        <dbReference type="ARBA" id="ARBA00004305"/>
    </source>
</evidence>
<dbReference type="RefSeq" id="XP_024509223.1">
    <property type="nucleotide sequence ID" value="XM_024643566.1"/>
</dbReference>
<organism evidence="13">
    <name type="scientific">Strongyloides ratti</name>
    <name type="common">Parasitic roundworm</name>
    <dbReference type="NCBI Taxonomy" id="34506"/>
    <lineage>
        <taxon>Eukaryota</taxon>
        <taxon>Metazoa</taxon>
        <taxon>Ecdysozoa</taxon>
        <taxon>Nematoda</taxon>
        <taxon>Chromadorea</taxon>
        <taxon>Rhabditida</taxon>
        <taxon>Tylenchina</taxon>
        <taxon>Panagrolaimomorpha</taxon>
        <taxon>Strongyloidoidea</taxon>
        <taxon>Strongyloididae</taxon>
        <taxon>Strongyloides</taxon>
    </lineage>
</organism>
<dbReference type="WBParaSite" id="SRAE_2000466600.1">
    <property type="protein sequence ID" value="SRAE_2000466600.1"/>
    <property type="gene ID" value="WBGene00264902"/>
</dbReference>
<reference evidence="15" key="3">
    <citation type="submission" date="2020-12" db="UniProtKB">
        <authorList>
            <consortium name="WormBaseParasite"/>
        </authorList>
    </citation>
    <scope>IDENTIFICATION</scope>
</reference>
<dbReference type="WormBase" id="SRAE_2000466600">
    <property type="protein sequence ID" value="SRP05015"/>
    <property type="gene ID" value="WBGene00264902"/>
</dbReference>
<dbReference type="InterPro" id="IPR052242">
    <property type="entry name" value="Mito_3-hydroxyacyl-CoA_DH"/>
</dbReference>
<name>A0A090LPA2_STRRB</name>
<dbReference type="InterPro" id="IPR006176">
    <property type="entry name" value="3-OHacyl-CoA_DH_NAD-bd"/>
</dbReference>
<comment type="catalytic activity">
    <reaction evidence="9">
        <text>a (3S)-3-hydroxyacyl-CoA + NAD(+) = a 3-oxoacyl-CoA + NADH + H(+)</text>
        <dbReference type="Rhea" id="RHEA:22432"/>
        <dbReference type="ChEBI" id="CHEBI:15378"/>
        <dbReference type="ChEBI" id="CHEBI:57318"/>
        <dbReference type="ChEBI" id="CHEBI:57540"/>
        <dbReference type="ChEBI" id="CHEBI:57945"/>
        <dbReference type="ChEBI" id="CHEBI:90726"/>
        <dbReference type="EC" id="1.1.1.35"/>
    </reaction>
</comment>
<dbReference type="EMBL" id="LN609529">
    <property type="protein sequence ID" value="CEF70024.1"/>
    <property type="molecule type" value="Genomic_DNA"/>
</dbReference>
<dbReference type="OMA" id="CSKELEM"/>
<dbReference type="Pfam" id="PF02737">
    <property type="entry name" value="3HCDH_N"/>
    <property type="match status" value="1"/>
</dbReference>
<dbReference type="GO" id="GO:0070403">
    <property type="term" value="F:NAD+ binding"/>
    <property type="evidence" value="ECO:0007669"/>
    <property type="project" value="InterPro"/>
</dbReference>
<evidence type="ECO:0000313" key="14">
    <source>
        <dbReference type="Proteomes" id="UP000035682"/>
    </source>
</evidence>
<comment type="similarity">
    <text evidence="3">Belongs to the 3-hydroxyacyl-CoA dehydrogenase family.</text>
</comment>
<feature type="binding site" evidence="10">
    <location>
        <position position="117"/>
    </location>
    <ligand>
        <name>CoA</name>
        <dbReference type="ChEBI" id="CHEBI:57287"/>
    </ligand>
</feature>
<dbReference type="SUPFAM" id="SSF48179">
    <property type="entry name" value="6-phosphogluconate dehydrogenase C-terminal domain-like"/>
    <property type="match status" value="1"/>
</dbReference>
<keyword evidence="8" id="KW-0496">Mitochondrion</keyword>
<evidence type="ECO:0000313" key="16">
    <source>
        <dbReference type="WormBase" id="SRAE_2000466600"/>
    </source>
</evidence>
<dbReference type="PANTHER" id="PTHR43561">
    <property type="match status" value="1"/>
</dbReference>
<dbReference type="InterPro" id="IPR022694">
    <property type="entry name" value="3-OHacyl-CoA_DH"/>
</dbReference>
<evidence type="ECO:0000256" key="8">
    <source>
        <dbReference type="ARBA" id="ARBA00023128"/>
    </source>
</evidence>
<evidence type="ECO:0000313" key="13">
    <source>
        <dbReference type="EMBL" id="CEF70024.1"/>
    </source>
</evidence>
<dbReference type="GO" id="GO:0003857">
    <property type="term" value="F:(3S)-3-hydroxyacyl-CoA dehydrogenase (NAD+) activity"/>
    <property type="evidence" value="ECO:0007669"/>
    <property type="project" value="UniProtKB-EC"/>
</dbReference>
<dbReference type="AlphaFoldDB" id="A0A090LPA2"/>
<reference evidence="13" key="1">
    <citation type="submission" date="2014-09" db="EMBL/GenBank/DDBJ databases">
        <authorList>
            <person name="Aslett A.Martin."/>
        </authorList>
    </citation>
    <scope>NUCLEOTIDE SEQUENCE</scope>
    <source>
        <strain evidence="13">ED321 Heterogonic</strain>
    </source>
</reference>
<dbReference type="PIRSF" id="PIRSF000105">
    <property type="entry name" value="HCDH"/>
    <property type="match status" value="1"/>
</dbReference>
<dbReference type="SUPFAM" id="SSF51735">
    <property type="entry name" value="NAD(P)-binding Rossmann-fold domains"/>
    <property type="match status" value="1"/>
</dbReference>
<evidence type="ECO:0000256" key="3">
    <source>
        <dbReference type="ARBA" id="ARBA00009463"/>
    </source>
</evidence>
<keyword evidence="5" id="KW-0560">Oxidoreductase</keyword>
<feature type="domain" description="3-hydroxyacyl-CoA dehydrogenase C-terminal" evidence="11">
    <location>
        <begin position="165"/>
        <end position="240"/>
    </location>
</feature>
<keyword evidence="4" id="KW-0276">Fatty acid metabolism</keyword>
<dbReference type="Pfam" id="PF00725">
    <property type="entry name" value="3HCDH"/>
    <property type="match status" value="1"/>
</dbReference>
<evidence type="ECO:0000256" key="5">
    <source>
        <dbReference type="ARBA" id="ARBA00023002"/>
    </source>
</evidence>
<evidence type="ECO:0000256" key="7">
    <source>
        <dbReference type="ARBA" id="ARBA00023098"/>
    </source>
</evidence>
<protein>
    <submittedName>
        <fullName evidence="13 15">Hydroxyacyl-coenzyme A dehydrogenase, mitochondrial</fullName>
    </submittedName>
</protein>
<evidence type="ECO:0000256" key="2">
    <source>
        <dbReference type="ARBA" id="ARBA00005005"/>
    </source>
</evidence>
<dbReference type="InterPro" id="IPR006108">
    <property type="entry name" value="3HC_DH_C"/>
</dbReference>
<keyword evidence="7" id="KW-0443">Lipid metabolism</keyword>
<reference evidence="14" key="2">
    <citation type="submission" date="2014-09" db="EMBL/GenBank/DDBJ databases">
        <authorList>
            <person name="Martin A.A."/>
        </authorList>
    </citation>
    <scope>NUCLEOTIDE SEQUENCE</scope>
    <source>
        <strain evidence="14">ED321</strain>
    </source>
</reference>
<dbReference type="GO" id="GO:0006635">
    <property type="term" value="P:fatty acid beta-oxidation"/>
    <property type="evidence" value="ECO:0007669"/>
    <property type="project" value="TreeGrafter"/>
</dbReference>
<evidence type="ECO:0000256" key="9">
    <source>
        <dbReference type="ARBA" id="ARBA00049556"/>
    </source>
</evidence>
<gene>
    <name evidence="13 15 16" type="ORF">SRAE_2000466600</name>
</gene>
<keyword evidence="6" id="KW-0520">NAD</keyword>
<sequence length="240" mass="27259">MVESVMGSGIGQVSAQAKYNVTIVDKNEASLNNSKIVISKSIERISKKKFNDNDHEKEIFKNDILDHIKFTTNLTYAVSDTDLIIEAIAEDINVKQKLFKNIEKNINDNTILATNTSSFSITKISEEIKNKENFIEIIVTDKTSNDTTQQIMNYGKKIEKVPVKSFKLYERNVATKEDIDRAMKLGAAYPMGPFELADFIGLDILKSIMENYPNQKSKILEKLVEEHKLGIKSSEGFYKY</sequence>
<dbReference type="OrthoDB" id="5958943at2759"/>
<evidence type="ECO:0000259" key="12">
    <source>
        <dbReference type="Pfam" id="PF02737"/>
    </source>
</evidence>
<feature type="binding site" evidence="10">
    <location>
        <position position="48"/>
    </location>
    <ligand>
        <name>CoA</name>
        <dbReference type="ChEBI" id="CHEBI:57287"/>
    </ligand>
</feature>
<dbReference type="Gene3D" id="3.40.50.720">
    <property type="entry name" value="NAD(P)-binding Rossmann-like Domain"/>
    <property type="match status" value="1"/>
</dbReference>
<comment type="subcellular location">
    <subcellularLocation>
        <location evidence="1">Mitochondrion matrix</location>
    </subcellularLocation>
</comment>
<comment type="pathway">
    <text evidence="2">Lipid metabolism; fatty acid beta-oxidation.</text>
</comment>